<reference evidence="4" key="1">
    <citation type="submission" date="2022-10" db="EMBL/GenBank/DDBJ databases">
        <title>Tapping the CABI collections for fungal endophytes: first genome assemblies for Collariella, Neodidymelliopsis, Ascochyta clinopodiicola, Didymella pomorum, Didymosphaeria variabile, Neocosmospora piperis and Neocucurbitaria cava.</title>
        <authorList>
            <person name="Hill R."/>
        </authorList>
    </citation>
    <scope>NUCLEOTIDE SEQUENCE</scope>
    <source>
        <strain evidence="4">IMI 355082</strain>
    </source>
</reference>
<feature type="compositionally biased region" description="Basic residues" evidence="1">
    <location>
        <begin position="390"/>
        <end position="438"/>
    </location>
</feature>
<feature type="domain" description="CID" evidence="3">
    <location>
        <begin position="35"/>
        <end position="189"/>
    </location>
</feature>
<feature type="chain" id="PRO_5040990137" description="CID domain-containing protein" evidence="2">
    <location>
        <begin position="25"/>
        <end position="626"/>
    </location>
</feature>
<dbReference type="GO" id="GO:0006874">
    <property type="term" value="P:intracellular calcium ion homeostasis"/>
    <property type="evidence" value="ECO:0007669"/>
    <property type="project" value="TreeGrafter"/>
</dbReference>
<dbReference type="PANTHER" id="PTHR12323">
    <property type="entry name" value="SR-RELATED CTD ASSOCIATED FACTOR 6"/>
    <property type="match status" value="1"/>
</dbReference>
<dbReference type="Proteomes" id="UP001140453">
    <property type="component" value="Unassembled WGS sequence"/>
</dbReference>
<feature type="region of interest" description="Disordered" evidence="1">
    <location>
        <begin position="335"/>
        <end position="565"/>
    </location>
</feature>
<feature type="signal peptide" evidence="2">
    <location>
        <begin position="1"/>
        <end position="24"/>
    </location>
</feature>
<proteinExistence type="predicted"/>
<gene>
    <name evidence="4" type="ORF">N0V93_006880</name>
</gene>
<evidence type="ECO:0000313" key="5">
    <source>
        <dbReference type="Proteomes" id="UP001140453"/>
    </source>
</evidence>
<name>A0A9W8YP23_9PEZI</name>
<dbReference type="PROSITE" id="PS51391">
    <property type="entry name" value="CID"/>
    <property type="match status" value="1"/>
</dbReference>
<dbReference type="GO" id="GO:0048471">
    <property type="term" value="C:perinuclear region of cytoplasm"/>
    <property type="evidence" value="ECO:0007669"/>
    <property type="project" value="TreeGrafter"/>
</dbReference>
<feature type="compositionally biased region" description="Basic and acidic residues" evidence="1">
    <location>
        <begin position="335"/>
        <end position="350"/>
    </location>
</feature>
<protein>
    <recommendedName>
        <fullName evidence="3">CID domain-containing protein</fullName>
    </recommendedName>
</protein>
<keyword evidence="5" id="KW-1185">Reference proteome</keyword>
<organism evidence="4 5">
    <name type="scientific">Gnomoniopsis smithogilvyi</name>
    <dbReference type="NCBI Taxonomy" id="1191159"/>
    <lineage>
        <taxon>Eukaryota</taxon>
        <taxon>Fungi</taxon>
        <taxon>Dikarya</taxon>
        <taxon>Ascomycota</taxon>
        <taxon>Pezizomycotina</taxon>
        <taxon>Sordariomycetes</taxon>
        <taxon>Sordariomycetidae</taxon>
        <taxon>Diaporthales</taxon>
        <taxon>Gnomoniaceae</taxon>
        <taxon>Gnomoniopsis</taxon>
    </lineage>
</organism>
<feature type="compositionally biased region" description="Pro residues" evidence="1">
    <location>
        <begin position="481"/>
        <end position="530"/>
    </location>
</feature>
<keyword evidence="2" id="KW-0732">Signal</keyword>
<evidence type="ECO:0000259" key="3">
    <source>
        <dbReference type="PROSITE" id="PS51391"/>
    </source>
</evidence>
<feature type="compositionally biased region" description="Polar residues" evidence="1">
    <location>
        <begin position="553"/>
        <end position="563"/>
    </location>
</feature>
<comment type="caution">
    <text evidence="4">The sequence shown here is derived from an EMBL/GenBank/DDBJ whole genome shotgun (WGS) entry which is preliminary data.</text>
</comment>
<evidence type="ECO:0000256" key="2">
    <source>
        <dbReference type="SAM" id="SignalP"/>
    </source>
</evidence>
<sequence>MASHAQLAITKASLLAALLKPAPAADSSLPVLPACSRNEIEQLHGLLSAAAARCSPANVQKCKLWMLQHLIQSSSRTAAFGKYLVAFANSQSGEAKSGTASKPSVKRRRLHLLYVLNDLLFHVKHRTHSQTLFTDIEPHLPALFKAAAAFADAPKHSKKLQDLIQLWQQKGYFADGVHDKLRAIVTEGPNADLEPQAGAATPKGAAAASSLSRDAPYILPSMHGDASTPWYDLPAANWLPVIEPNSTRPMNPSMIKPLQLASGPADKSLTQAVKKLLADVDKIYAQDVRHDGDSAVADISQMGEAIERDEMGEIVRGETYYGWSRAFCEKMKARKNGDGMDVDDRRDSRGSSRSNSRSRSRSRGRGRSSSRGSSRPAMKRRRLSDSPSRTRSRSRSRSRQRGKYSRRRSHSYSSRSRSRSRSPSRRWSRNGHHSRSRSRSYTPPRGLGASNNSNNRPPSGPPHNAFTPPIPQQQQQHYFNQPPPPPPNFPSGTPPNFPGPPSFAPPPQPFNAWNAPPPPPPPPPPSPLPRPLAARTTPSWSSPADRTGLVSAQRRSSGTFARSTSRRVGWRVGMRRLTGHLFHLLLLLHLLASLISRAGIMGTGIEEEAEMGGYRGRGGYGRGRGW</sequence>
<dbReference type="EMBL" id="JAPEVB010000004">
    <property type="protein sequence ID" value="KAJ4389412.1"/>
    <property type="molecule type" value="Genomic_DNA"/>
</dbReference>
<dbReference type="InterPro" id="IPR008942">
    <property type="entry name" value="ENTH_VHS"/>
</dbReference>
<accession>A0A9W8YP23</accession>
<dbReference type="Pfam" id="PF04818">
    <property type="entry name" value="CID"/>
    <property type="match status" value="1"/>
</dbReference>
<evidence type="ECO:0000313" key="4">
    <source>
        <dbReference type="EMBL" id="KAJ4389412.1"/>
    </source>
</evidence>
<feature type="compositionally biased region" description="Basic residues" evidence="1">
    <location>
        <begin position="356"/>
        <end position="368"/>
    </location>
</feature>
<dbReference type="OrthoDB" id="21470at2759"/>
<dbReference type="InterPro" id="IPR006569">
    <property type="entry name" value="CID_dom"/>
</dbReference>
<dbReference type="PANTHER" id="PTHR12323:SF0">
    <property type="entry name" value="CALCIUM HOMEOSTASIS ENDOPLASMIC RETICULUM PROTEIN"/>
    <property type="match status" value="1"/>
</dbReference>
<evidence type="ECO:0000256" key="1">
    <source>
        <dbReference type="SAM" id="MobiDB-lite"/>
    </source>
</evidence>
<dbReference type="Gene3D" id="1.25.40.90">
    <property type="match status" value="1"/>
</dbReference>
<dbReference type="AlphaFoldDB" id="A0A9W8YP23"/>